<dbReference type="GO" id="GO:0003713">
    <property type="term" value="F:transcription coactivator activity"/>
    <property type="evidence" value="ECO:0007669"/>
    <property type="project" value="TreeGrafter"/>
</dbReference>
<keyword evidence="3 5" id="KW-0862">Zinc</keyword>
<dbReference type="Pfam" id="PF00412">
    <property type="entry name" value="LIM"/>
    <property type="match status" value="2"/>
</dbReference>
<evidence type="ECO:0000256" key="5">
    <source>
        <dbReference type="PROSITE-ProRule" id="PRU00125"/>
    </source>
</evidence>
<evidence type="ECO:0000256" key="3">
    <source>
        <dbReference type="ARBA" id="ARBA00022833"/>
    </source>
</evidence>
<sequence>MDRQSEKSVFSGQESLYCAGCEAAIVDRFYLKALDKIWHEDCLKCACCDCRLGEVGSSCFTKANLILCRRDYLRLFGNMGSCSACDKNIPAFELVMRANGNVYHLECFACFECRNRFCVGDRFYLWNNHILCEADYEEKVQPLLNTDAVSIGLNDENMHSNSCGGLRNCMPHAAIVSNLNHLTCIVNEPTHMGMMSGKSQQQYA</sequence>
<accession>A0A1D1V137</accession>
<dbReference type="OrthoDB" id="6352355at2759"/>
<dbReference type="PROSITE" id="PS00478">
    <property type="entry name" value="LIM_DOMAIN_1"/>
    <property type="match status" value="1"/>
</dbReference>
<dbReference type="FunFam" id="2.10.110.10:FF:000015">
    <property type="entry name" value="LIM domain only 3"/>
    <property type="match status" value="1"/>
</dbReference>
<keyword evidence="2" id="KW-0677">Repeat</keyword>
<dbReference type="InterPro" id="IPR001781">
    <property type="entry name" value="Znf_LIM"/>
</dbReference>
<dbReference type="AlphaFoldDB" id="A0A1D1V137"/>
<dbReference type="Gene3D" id="2.10.110.10">
    <property type="entry name" value="Cysteine Rich Protein"/>
    <property type="match status" value="2"/>
</dbReference>
<dbReference type="GO" id="GO:0005634">
    <property type="term" value="C:nucleus"/>
    <property type="evidence" value="ECO:0007669"/>
    <property type="project" value="TreeGrafter"/>
</dbReference>
<dbReference type="Proteomes" id="UP000186922">
    <property type="component" value="Unassembled WGS sequence"/>
</dbReference>
<dbReference type="PANTHER" id="PTHR45787">
    <property type="entry name" value="LD11652P"/>
    <property type="match status" value="1"/>
</dbReference>
<keyword evidence="1 5" id="KW-0479">Metal-binding</keyword>
<evidence type="ECO:0000256" key="2">
    <source>
        <dbReference type="ARBA" id="ARBA00022737"/>
    </source>
</evidence>
<evidence type="ECO:0000313" key="7">
    <source>
        <dbReference type="EMBL" id="GAU93287.1"/>
    </source>
</evidence>
<evidence type="ECO:0000256" key="4">
    <source>
        <dbReference type="ARBA" id="ARBA00023038"/>
    </source>
</evidence>
<evidence type="ECO:0000259" key="6">
    <source>
        <dbReference type="PROSITE" id="PS50023"/>
    </source>
</evidence>
<dbReference type="InterPro" id="IPR050945">
    <property type="entry name" value="LMO_RBTN_TF"/>
</dbReference>
<dbReference type="STRING" id="947166.A0A1D1V137"/>
<protein>
    <recommendedName>
        <fullName evidence="6">LIM zinc-binding domain-containing protein</fullName>
    </recommendedName>
</protein>
<feature type="domain" description="LIM zinc-binding" evidence="6">
    <location>
        <begin position="80"/>
        <end position="142"/>
    </location>
</feature>
<comment type="caution">
    <text evidence="7">The sequence shown here is derived from an EMBL/GenBank/DDBJ whole genome shotgun (WGS) entry which is preliminary data.</text>
</comment>
<keyword evidence="8" id="KW-1185">Reference proteome</keyword>
<keyword evidence="4 5" id="KW-0440">LIM domain</keyword>
<evidence type="ECO:0000313" key="8">
    <source>
        <dbReference type="Proteomes" id="UP000186922"/>
    </source>
</evidence>
<dbReference type="GO" id="GO:0045944">
    <property type="term" value="P:positive regulation of transcription by RNA polymerase II"/>
    <property type="evidence" value="ECO:0007669"/>
    <property type="project" value="TreeGrafter"/>
</dbReference>
<reference evidence="7 8" key="1">
    <citation type="journal article" date="2016" name="Nat. Commun.">
        <title>Extremotolerant tardigrade genome and improved radiotolerance of human cultured cells by tardigrade-unique protein.</title>
        <authorList>
            <person name="Hashimoto T."/>
            <person name="Horikawa D.D."/>
            <person name="Saito Y."/>
            <person name="Kuwahara H."/>
            <person name="Kozuka-Hata H."/>
            <person name="Shin-I T."/>
            <person name="Minakuchi Y."/>
            <person name="Ohishi K."/>
            <person name="Motoyama A."/>
            <person name="Aizu T."/>
            <person name="Enomoto A."/>
            <person name="Kondo K."/>
            <person name="Tanaka S."/>
            <person name="Hara Y."/>
            <person name="Koshikawa S."/>
            <person name="Sagara H."/>
            <person name="Miura T."/>
            <person name="Yokobori S."/>
            <person name="Miyagawa K."/>
            <person name="Suzuki Y."/>
            <person name="Kubo T."/>
            <person name="Oyama M."/>
            <person name="Kohara Y."/>
            <person name="Fujiyama A."/>
            <person name="Arakawa K."/>
            <person name="Katayama T."/>
            <person name="Toyoda A."/>
            <person name="Kunieda T."/>
        </authorList>
    </citation>
    <scope>NUCLEOTIDE SEQUENCE [LARGE SCALE GENOMIC DNA]</scope>
    <source>
        <strain evidence="7 8">YOKOZUNA-1</strain>
    </source>
</reference>
<dbReference type="GO" id="GO:0140297">
    <property type="term" value="F:DNA-binding transcription factor binding"/>
    <property type="evidence" value="ECO:0007669"/>
    <property type="project" value="TreeGrafter"/>
</dbReference>
<dbReference type="PROSITE" id="PS50023">
    <property type="entry name" value="LIM_DOMAIN_2"/>
    <property type="match status" value="2"/>
</dbReference>
<evidence type="ECO:0000256" key="1">
    <source>
        <dbReference type="ARBA" id="ARBA00022723"/>
    </source>
</evidence>
<dbReference type="EMBL" id="BDGG01000002">
    <property type="protein sequence ID" value="GAU93287.1"/>
    <property type="molecule type" value="Genomic_DNA"/>
</dbReference>
<gene>
    <name evidence="7" type="primary">RvY_05252-1</name>
    <name evidence="7" type="synonym">RvY_05252.1</name>
    <name evidence="7" type="ORF">RvY_05252</name>
</gene>
<dbReference type="GO" id="GO:0046872">
    <property type="term" value="F:metal ion binding"/>
    <property type="evidence" value="ECO:0007669"/>
    <property type="project" value="UniProtKB-KW"/>
</dbReference>
<dbReference type="PANTHER" id="PTHR45787:SF1">
    <property type="entry name" value="LIM ZINC-BINDING DOMAIN-CONTAINING PROTEIN"/>
    <property type="match status" value="1"/>
</dbReference>
<dbReference type="SUPFAM" id="SSF57716">
    <property type="entry name" value="Glucocorticoid receptor-like (DNA-binding domain)"/>
    <property type="match status" value="4"/>
</dbReference>
<organism evidence="7 8">
    <name type="scientific">Ramazzottius varieornatus</name>
    <name type="common">Water bear</name>
    <name type="synonym">Tardigrade</name>
    <dbReference type="NCBI Taxonomy" id="947166"/>
    <lineage>
        <taxon>Eukaryota</taxon>
        <taxon>Metazoa</taxon>
        <taxon>Ecdysozoa</taxon>
        <taxon>Tardigrada</taxon>
        <taxon>Eutardigrada</taxon>
        <taxon>Parachela</taxon>
        <taxon>Hypsibioidea</taxon>
        <taxon>Ramazzottiidae</taxon>
        <taxon>Ramazzottius</taxon>
    </lineage>
</organism>
<name>A0A1D1V137_RAMVA</name>
<dbReference type="SMART" id="SM00132">
    <property type="entry name" value="LIM"/>
    <property type="match status" value="2"/>
</dbReference>
<proteinExistence type="predicted"/>
<feature type="domain" description="LIM zinc-binding" evidence="6">
    <location>
        <begin position="16"/>
        <end position="78"/>
    </location>
</feature>